<accession>A0A562LJ20</accession>
<dbReference type="InterPro" id="IPR023393">
    <property type="entry name" value="START-like_dom_sf"/>
</dbReference>
<feature type="domain" description="Activator of Hsp90 ATPase homologue 1/2-like C-terminal" evidence="2">
    <location>
        <begin position="15"/>
        <end position="135"/>
    </location>
</feature>
<comment type="caution">
    <text evidence="3">The sequence shown here is derived from an EMBL/GenBank/DDBJ whole genome shotgun (WGS) entry which is preliminary data.</text>
</comment>
<evidence type="ECO:0000256" key="1">
    <source>
        <dbReference type="ARBA" id="ARBA00006817"/>
    </source>
</evidence>
<dbReference type="SUPFAM" id="SSF55961">
    <property type="entry name" value="Bet v1-like"/>
    <property type="match status" value="1"/>
</dbReference>
<dbReference type="CDD" id="cd07814">
    <property type="entry name" value="SRPBCC_CalC_Aha1-like"/>
    <property type="match status" value="1"/>
</dbReference>
<keyword evidence="4" id="KW-1185">Reference proteome</keyword>
<organism evidence="3 4">
    <name type="scientific">Bradyrhizobium daqingense</name>
    <dbReference type="NCBI Taxonomy" id="993502"/>
    <lineage>
        <taxon>Bacteria</taxon>
        <taxon>Pseudomonadati</taxon>
        <taxon>Pseudomonadota</taxon>
        <taxon>Alphaproteobacteria</taxon>
        <taxon>Hyphomicrobiales</taxon>
        <taxon>Nitrobacteraceae</taxon>
        <taxon>Bradyrhizobium</taxon>
    </lineage>
</organism>
<dbReference type="Pfam" id="PF08327">
    <property type="entry name" value="AHSA1"/>
    <property type="match status" value="1"/>
</dbReference>
<dbReference type="InterPro" id="IPR013538">
    <property type="entry name" value="ASHA1/2-like_C"/>
</dbReference>
<evidence type="ECO:0000259" key="2">
    <source>
        <dbReference type="Pfam" id="PF08327"/>
    </source>
</evidence>
<gene>
    <name evidence="3" type="ORF">IQ17_01929</name>
</gene>
<dbReference type="Gene3D" id="3.30.530.20">
    <property type="match status" value="1"/>
</dbReference>
<sequence>MTEPFIVRRETQIAAPRATVFAYLTDPEKILSWMGSDATTEPHPGGLYLLKGVGPRGRIARGAFREVVPVHRLAYTFGWEGGQEVPPGSSLIEIDLIEQDGGTLLRMTHSGLPTEEQAAAHAKGWAHYLERLTSAAAGGDPGPDRGLSDVATGDHTAAVATTCASSCSRRACERWPFMVAAKRSRMPSSKAVTMVSWT</sequence>
<dbReference type="AlphaFoldDB" id="A0A562LJ20"/>
<dbReference type="Proteomes" id="UP000317176">
    <property type="component" value="Unassembled WGS sequence"/>
</dbReference>
<comment type="similarity">
    <text evidence="1">Belongs to the AHA1 family.</text>
</comment>
<evidence type="ECO:0000313" key="4">
    <source>
        <dbReference type="Proteomes" id="UP000317176"/>
    </source>
</evidence>
<protein>
    <submittedName>
        <fullName evidence="3">Uncharacterized protein YndB with AHSA1/START domain</fullName>
    </submittedName>
</protein>
<proteinExistence type="inferred from homology"/>
<name>A0A562LJ20_9BRAD</name>
<evidence type="ECO:0000313" key="3">
    <source>
        <dbReference type="EMBL" id="TWI07576.1"/>
    </source>
</evidence>
<reference evidence="3 4" key="1">
    <citation type="journal article" date="2015" name="Stand. Genomic Sci.">
        <title>Genomic Encyclopedia of Bacterial and Archaeal Type Strains, Phase III: the genomes of soil and plant-associated and newly described type strains.</title>
        <authorList>
            <person name="Whitman W.B."/>
            <person name="Woyke T."/>
            <person name="Klenk H.P."/>
            <person name="Zhou Y."/>
            <person name="Lilburn T.G."/>
            <person name="Beck B.J."/>
            <person name="De Vos P."/>
            <person name="Vandamme P."/>
            <person name="Eisen J.A."/>
            <person name="Garrity G."/>
            <person name="Hugenholtz P."/>
            <person name="Kyrpides N.C."/>
        </authorList>
    </citation>
    <scope>NUCLEOTIDE SEQUENCE [LARGE SCALE GENOMIC DNA]</scope>
    <source>
        <strain evidence="3 4">CGMCC 1.10947</strain>
    </source>
</reference>
<dbReference type="EMBL" id="VLKL01000004">
    <property type="protein sequence ID" value="TWI07576.1"/>
    <property type="molecule type" value="Genomic_DNA"/>
</dbReference>